<protein>
    <recommendedName>
        <fullName evidence="4">MFS transporter</fullName>
    </recommendedName>
</protein>
<organism evidence="2 3">
    <name type="scientific">Actinomadura miaoliensis</name>
    <dbReference type="NCBI Taxonomy" id="430685"/>
    <lineage>
        <taxon>Bacteria</taxon>
        <taxon>Bacillati</taxon>
        <taxon>Actinomycetota</taxon>
        <taxon>Actinomycetes</taxon>
        <taxon>Streptosporangiales</taxon>
        <taxon>Thermomonosporaceae</taxon>
        <taxon>Actinomadura</taxon>
    </lineage>
</organism>
<gene>
    <name evidence="2" type="ORF">GCM10022214_11050</name>
</gene>
<evidence type="ECO:0000313" key="3">
    <source>
        <dbReference type="Proteomes" id="UP001500683"/>
    </source>
</evidence>
<comment type="caution">
    <text evidence="2">The sequence shown here is derived from an EMBL/GenBank/DDBJ whole genome shotgun (WGS) entry which is preliminary data.</text>
</comment>
<name>A0ABP7V663_9ACTN</name>
<feature type="transmembrane region" description="Helical" evidence="1">
    <location>
        <begin position="90"/>
        <end position="109"/>
    </location>
</feature>
<dbReference type="RefSeq" id="WP_344941627.1">
    <property type="nucleotide sequence ID" value="NZ_BAAAZG010000002.1"/>
</dbReference>
<evidence type="ECO:0000313" key="2">
    <source>
        <dbReference type="EMBL" id="GAA4060167.1"/>
    </source>
</evidence>
<sequence length="139" mass="15458">MADSHESGRPSRPSLEDEIFAVASTVETDRPDDGPRIRVRSRPPWEWAQGLTRRDVGTTLAGFLTFVFVDLVMMYAPLMMSRRPSLLPQMITLLMLAFGLGGLLAWKVGGVWRQFGIGMMLAWVFLTLVSVGFLTGLTL</sequence>
<proteinExistence type="predicted"/>
<keyword evidence="1" id="KW-0472">Membrane</keyword>
<keyword evidence="1" id="KW-1133">Transmembrane helix</keyword>
<accession>A0ABP7V663</accession>
<evidence type="ECO:0008006" key="4">
    <source>
        <dbReference type="Google" id="ProtNLM"/>
    </source>
</evidence>
<reference evidence="3" key="1">
    <citation type="journal article" date="2019" name="Int. J. Syst. Evol. Microbiol.">
        <title>The Global Catalogue of Microorganisms (GCM) 10K type strain sequencing project: providing services to taxonomists for standard genome sequencing and annotation.</title>
        <authorList>
            <consortium name="The Broad Institute Genomics Platform"/>
            <consortium name="The Broad Institute Genome Sequencing Center for Infectious Disease"/>
            <person name="Wu L."/>
            <person name="Ma J."/>
        </authorList>
    </citation>
    <scope>NUCLEOTIDE SEQUENCE [LARGE SCALE GENOMIC DNA]</scope>
    <source>
        <strain evidence="3">JCM 16702</strain>
    </source>
</reference>
<feature type="transmembrane region" description="Helical" evidence="1">
    <location>
        <begin position="115"/>
        <end position="137"/>
    </location>
</feature>
<keyword evidence="3" id="KW-1185">Reference proteome</keyword>
<feature type="transmembrane region" description="Helical" evidence="1">
    <location>
        <begin position="60"/>
        <end position="78"/>
    </location>
</feature>
<evidence type="ECO:0000256" key="1">
    <source>
        <dbReference type="SAM" id="Phobius"/>
    </source>
</evidence>
<dbReference type="Proteomes" id="UP001500683">
    <property type="component" value="Unassembled WGS sequence"/>
</dbReference>
<dbReference type="EMBL" id="BAAAZG010000002">
    <property type="protein sequence ID" value="GAA4060167.1"/>
    <property type="molecule type" value="Genomic_DNA"/>
</dbReference>
<keyword evidence="1" id="KW-0812">Transmembrane</keyword>